<evidence type="ECO:0000256" key="2">
    <source>
        <dbReference type="RuleBase" id="RU367088"/>
    </source>
</evidence>
<dbReference type="Pfam" id="PF13898">
    <property type="entry name" value="MINDY-3_4_CD"/>
    <property type="match status" value="1"/>
</dbReference>
<evidence type="ECO:0000256" key="1">
    <source>
        <dbReference type="ARBA" id="ARBA00011074"/>
    </source>
</evidence>
<dbReference type="Proteomes" id="UP000579904">
    <property type="component" value="Unassembled WGS sequence"/>
</dbReference>
<feature type="non-terminal residue" evidence="4">
    <location>
        <position position="1"/>
    </location>
</feature>
<name>A0A7L3N8F1_9AVES</name>
<feature type="domain" description="Deubiquitinating enzyme MINDY-3/4 conserved" evidence="3">
    <location>
        <begin position="1"/>
        <end position="159"/>
    </location>
</feature>
<keyword evidence="5" id="KW-1185">Reference proteome</keyword>
<evidence type="ECO:0000313" key="4">
    <source>
        <dbReference type="EMBL" id="NXU73410.1"/>
    </source>
</evidence>
<proteinExistence type="inferred from homology"/>
<keyword evidence="2 4" id="KW-0378">Hydrolase</keyword>
<feature type="non-terminal residue" evidence="4">
    <location>
        <position position="159"/>
    </location>
</feature>
<protein>
    <recommendedName>
        <fullName evidence="2">Ubiquitin carboxyl-terminal hydrolase MINDY</fullName>
        <ecNumber evidence="2">3.4.19.12</ecNumber>
    </recommendedName>
</protein>
<organism evidence="4 5">
    <name type="scientific">Oreotrochilus melanogaster</name>
    <dbReference type="NCBI Taxonomy" id="689266"/>
    <lineage>
        <taxon>Eukaryota</taxon>
        <taxon>Metazoa</taxon>
        <taxon>Chordata</taxon>
        <taxon>Craniata</taxon>
        <taxon>Vertebrata</taxon>
        <taxon>Euteleostomi</taxon>
        <taxon>Archelosauria</taxon>
        <taxon>Archosauria</taxon>
        <taxon>Dinosauria</taxon>
        <taxon>Saurischia</taxon>
        <taxon>Theropoda</taxon>
        <taxon>Coelurosauria</taxon>
        <taxon>Aves</taxon>
        <taxon>Neognathae</taxon>
        <taxon>Neoaves</taxon>
        <taxon>Strisores</taxon>
        <taxon>Apodiformes</taxon>
        <taxon>Trochilidae</taxon>
        <taxon>Oreotrochilus</taxon>
    </lineage>
</organism>
<reference evidence="4 5" key="1">
    <citation type="submission" date="2019-09" db="EMBL/GenBank/DDBJ databases">
        <title>Bird 10,000 Genomes (B10K) Project - Family phase.</title>
        <authorList>
            <person name="Zhang G."/>
        </authorList>
    </citation>
    <scope>NUCLEOTIDE SEQUENCE [LARGE SCALE GENOMIC DNA]</scope>
    <source>
        <strain evidence="4">OUT-0002</strain>
    </source>
</reference>
<gene>
    <name evidence="4" type="primary">Mindy4b_1</name>
    <name evidence="4" type="ORF">OREMEL_R13582</name>
</gene>
<dbReference type="PANTHER" id="PTHR12473">
    <property type="entry name" value="UBIQUITIN CARBOXYL-TERMINAL HYDROLASE MINDY-4-RELATED"/>
    <property type="match status" value="1"/>
</dbReference>
<evidence type="ECO:0000259" key="3">
    <source>
        <dbReference type="SMART" id="SM01174"/>
    </source>
</evidence>
<dbReference type="InterPro" id="IPR025257">
    <property type="entry name" value="MINDY-3/4_CD"/>
</dbReference>
<dbReference type="InterPro" id="IPR039785">
    <property type="entry name" value="MINY3/4"/>
</dbReference>
<dbReference type="GO" id="GO:0004843">
    <property type="term" value="F:cysteine-type deubiquitinase activity"/>
    <property type="evidence" value="ECO:0007669"/>
    <property type="project" value="UniProtKB-UniRule"/>
</dbReference>
<dbReference type="EMBL" id="VZUB01002728">
    <property type="protein sequence ID" value="NXU73410.1"/>
    <property type="molecule type" value="Genomic_DNA"/>
</dbReference>
<dbReference type="SMART" id="SM01174">
    <property type="entry name" value="DUF4205"/>
    <property type="match status" value="1"/>
</dbReference>
<dbReference type="GO" id="GO:0071108">
    <property type="term" value="P:protein K48-linked deubiquitination"/>
    <property type="evidence" value="ECO:0007669"/>
    <property type="project" value="InterPro"/>
</dbReference>
<comment type="similarity">
    <text evidence="1 2">Belongs to the MINDY deubiquitinase family. FAM188 subfamily.</text>
</comment>
<keyword evidence="2" id="KW-0788">Thiol protease</keyword>
<comment type="caution">
    <text evidence="4">The sequence shown here is derived from an EMBL/GenBank/DDBJ whole genome shotgun (WGS) entry which is preliminary data.</text>
</comment>
<dbReference type="GO" id="GO:1990380">
    <property type="term" value="F:K48-linked deubiquitinase activity"/>
    <property type="evidence" value="ECO:0007669"/>
    <property type="project" value="UniProtKB-UniRule"/>
</dbReference>
<dbReference type="PANTHER" id="PTHR12473:SF18">
    <property type="entry name" value="INACTIVE UBIQUITIN CARBOXYL-TERMINAL HYDROLASE MINDY-4B"/>
    <property type="match status" value="1"/>
</dbReference>
<keyword evidence="2" id="KW-0645">Protease</keyword>
<keyword evidence="2" id="KW-0833">Ubl conjugation pathway</keyword>
<dbReference type="OrthoDB" id="10263628at2759"/>
<accession>A0A7L3N8F1</accession>
<dbReference type="GO" id="GO:0006508">
    <property type="term" value="P:proteolysis"/>
    <property type="evidence" value="ECO:0007669"/>
    <property type="project" value="UniProtKB-KW"/>
</dbReference>
<dbReference type="EC" id="3.4.19.12" evidence="2"/>
<evidence type="ECO:0000313" key="5">
    <source>
        <dbReference type="Proteomes" id="UP000579904"/>
    </source>
</evidence>
<dbReference type="AlphaFoldDB" id="A0A7L3N8F1"/>
<sequence>FSCEWEKANFRFREPYSDLGYALEAEKGGTRALLMAVQAHIITYLLFTRNTECTDLERLCSVSRRVQGEALAAALAETLWAAGGGGRAVVCLITTALHIAPRGDYTADNFTERIQLFEFSEKAAAQEFIFDHISCFKGEGSHGVILFLYSLLFSRTLKR</sequence>
<comment type="function">
    <text evidence="2">Hydrolase that can remove 'Lys-48'-linked conjugated ubiquitin from proteins.</text>
</comment>
<comment type="catalytic activity">
    <reaction evidence="2">
        <text>Thiol-dependent hydrolysis of ester, thioester, amide, peptide and isopeptide bonds formed by the C-terminal Gly of ubiquitin (a 76-residue protein attached to proteins as an intracellular targeting signal).</text>
        <dbReference type="EC" id="3.4.19.12"/>
    </reaction>
</comment>